<dbReference type="InterPro" id="IPR018255">
    <property type="entry name" value="Ribosomal_uL16_CS_euk_arc"/>
</dbReference>
<keyword evidence="2" id="KW-1185">Reference proteome</keyword>
<organism evidence="1 2">
    <name type="scientific">Durusdinium trenchii</name>
    <dbReference type="NCBI Taxonomy" id="1381693"/>
    <lineage>
        <taxon>Eukaryota</taxon>
        <taxon>Sar</taxon>
        <taxon>Alveolata</taxon>
        <taxon>Dinophyceae</taxon>
        <taxon>Suessiales</taxon>
        <taxon>Symbiodiniaceae</taxon>
        <taxon>Durusdinium</taxon>
    </lineage>
</organism>
<dbReference type="InterPro" id="IPR001197">
    <property type="entry name" value="Ribosomal_uL16_euk_arch"/>
</dbReference>
<keyword evidence="1" id="KW-0687">Ribonucleoprotein</keyword>
<protein>
    <submittedName>
        <fullName evidence="1">60S ribosomal protein L10 (Protein QM) (Ribosomal protein L10)</fullName>
    </submittedName>
</protein>
<dbReference type="GO" id="GO:0005840">
    <property type="term" value="C:ribosome"/>
    <property type="evidence" value="ECO:0007669"/>
    <property type="project" value="UniProtKB-KW"/>
</dbReference>
<keyword evidence="1" id="KW-0689">Ribosomal protein</keyword>
<name>A0ABP0S791_9DINO</name>
<dbReference type="SUPFAM" id="SSF54686">
    <property type="entry name" value="Ribosomal protein L16p/L10e"/>
    <property type="match status" value="2"/>
</dbReference>
<dbReference type="InterPro" id="IPR036920">
    <property type="entry name" value="Ribosomal_uL16_sf"/>
</dbReference>
<dbReference type="PIRSF" id="PIRSF005590">
    <property type="entry name" value="Ribosomal_L10"/>
    <property type="match status" value="1"/>
</dbReference>
<dbReference type="PANTHER" id="PTHR11726">
    <property type="entry name" value="60S RIBOSOMAL PROTEIN L10"/>
    <property type="match status" value="1"/>
</dbReference>
<evidence type="ECO:0000313" key="2">
    <source>
        <dbReference type="Proteomes" id="UP001642464"/>
    </source>
</evidence>
<evidence type="ECO:0000313" key="1">
    <source>
        <dbReference type="EMBL" id="CAK9108165.1"/>
    </source>
</evidence>
<dbReference type="EMBL" id="CAXAMM010043029">
    <property type="protein sequence ID" value="CAK9108165.1"/>
    <property type="molecule type" value="Genomic_DNA"/>
</dbReference>
<accession>A0ABP0S791</accession>
<proteinExistence type="predicted"/>
<dbReference type="Proteomes" id="UP001642464">
    <property type="component" value="Unassembled WGS sequence"/>
</dbReference>
<dbReference type="Gene3D" id="3.90.1170.10">
    <property type="entry name" value="Ribosomal protein L10e/L16"/>
    <property type="match status" value="3"/>
</dbReference>
<sequence>MPCDEFPAAAHLVCDEDQQLTSEALEAARIAVNKYMVTNAGKEPWCCGGANRAGKGGDVDLSEQVWHAMGHLSRQDFFHIRIRPHPFNVLRINKTLCQPPCGLEHSSSPLRASPSCAGADRLSSGMRGAFGKPYGTAARVDIGQERNGRRAAVSAPQQLQVLISLRTKEEKIQFAVEALRRASAKFAGRQKVHVSNKFGFTKYTKKEVKCFLRWFMMVGLCPVQRLDWAFLKISVIRFR</sequence>
<dbReference type="CDD" id="cd01433">
    <property type="entry name" value="Ribosomal_L16_L10e"/>
    <property type="match status" value="1"/>
</dbReference>
<dbReference type="PROSITE" id="PS01257">
    <property type="entry name" value="RIBOSOMAL_L10E"/>
    <property type="match status" value="1"/>
</dbReference>
<comment type="caution">
    <text evidence="1">The sequence shown here is derived from an EMBL/GenBank/DDBJ whole genome shotgun (WGS) entry which is preliminary data.</text>
</comment>
<reference evidence="1 2" key="1">
    <citation type="submission" date="2024-02" db="EMBL/GenBank/DDBJ databases">
        <authorList>
            <person name="Chen Y."/>
            <person name="Shah S."/>
            <person name="Dougan E. K."/>
            <person name="Thang M."/>
            <person name="Chan C."/>
        </authorList>
    </citation>
    <scope>NUCLEOTIDE SEQUENCE [LARGE SCALE GENOMIC DNA]</scope>
</reference>
<dbReference type="InterPro" id="IPR016180">
    <property type="entry name" value="Ribosomal_uL16_dom"/>
</dbReference>
<gene>
    <name evidence="1" type="ORF">SCF082_LOCUS50319</name>
</gene>